<evidence type="ECO:0000256" key="2">
    <source>
        <dbReference type="ARBA" id="ARBA00023015"/>
    </source>
</evidence>
<feature type="non-terminal residue" evidence="8">
    <location>
        <position position="176"/>
    </location>
</feature>
<dbReference type="SUPFAM" id="SSF46689">
    <property type="entry name" value="Homeodomain-like"/>
    <property type="match status" value="1"/>
</dbReference>
<evidence type="ECO:0000256" key="3">
    <source>
        <dbReference type="ARBA" id="ARBA00023125"/>
    </source>
</evidence>
<keyword evidence="9" id="KW-1185">Reference proteome</keyword>
<comment type="subcellular location">
    <subcellularLocation>
        <location evidence="1">Nucleus</location>
    </subcellularLocation>
</comment>
<dbReference type="InterPro" id="IPR039350">
    <property type="entry name" value="Prospero_homeodomain"/>
</dbReference>
<evidence type="ECO:0000259" key="7">
    <source>
        <dbReference type="PROSITE" id="PS51818"/>
    </source>
</evidence>
<evidence type="ECO:0000313" key="8">
    <source>
        <dbReference type="EMBL" id="CAD1477201.1"/>
    </source>
</evidence>
<evidence type="ECO:0000256" key="5">
    <source>
        <dbReference type="ARBA" id="ARBA00023163"/>
    </source>
</evidence>
<dbReference type="InterPro" id="IPR009057">
    <property type="entry name" value="Homeodomain-like_sf"/>
</dbReference>
<dbReference type="InterPro" id="IPR037131">
    <property type="entry name" value="Homeo_prospero_dom_sf"/>
</dbReference>
<dbReference type="GO" id="GO:0000978">
    <property type="term" value="F:RNA polymerase II cis-regulatory region sequence-specific DNA binding"/>
    <property type="evidence" value="ECO:0007669"/>
    <property type="project" value="TreeGrafter"/>
</dbReference>
<dbReference type="Pfam" id="PF05044">
    <property type="entry name" value="HPD"/>
    <property type="match status" value="1"/>
</dbReference>
<keyword evidence="4" id="KW-0371">Homeobox</keyword>
<keyword evidence="2" id="KW-0805">Transcription regulation</keyword>
<comment type="caution">
    <text evidence="8">The sequence shown here is derived from an EMBL/GenBank/DDBJ whole genome shotgun (WGS) entry which is preliminary data.</text>
</comment>
<reference evidence="8" key="1">
    <citation type="submission" date="2020-07" db="EMBL/GenBank/DDBJ databases">
        <authorList>
            <person name="Nazaruddin N."/>
        </authorList>
    </citation>
    <scope>NUCLEOTIDE SEQUENCE</scope>
</reference>
<proteinExistence type="predicted"/>
<dbReference type="GO" id="GO:0005634">
    <property type="term" value="C:nucleus"/>
    <property type="evidence" value="ECO:0007669"/>
    <property type="project" value="UniProtKB-SubCell"/>
</dbReference>
<dbReference type="Gene3D" id="1.10.10.500">
    <property type="entry name" value="Homeo-prospero domain"/>
    <property type="match status" value="1"/>
</dbReference>
<evidence type="ECO:0000256" key="4">
    <source>
        <dbReference type="ARBA" id="ARBA00023155"/>
    </source>
</evidence>
<keyword evidence="6" id="KW-0539">Nucleus</keyword>
<keyword evidence="3" id="KW-0238">DNA-binding</keyword>
<dbReference type="PROSITE" id="PS51818">
    <property type="entry name" value="HOMEO_PROSPERO"/>
    <property type="match status" value="1"/>
</dbReference>
<keyword evidence="5" id="KW-0804">Transcription</keyword>
<feature type="domain" description="Prospero" evidence="7">
    <location>
        <begin position="129"/>
        <end position="176"/>
    </location>
</feature>
<dbReference type="EMBL" id="CAJDYZ010009891">
    <property type="protein sequence ID" value="CAD1477201.1"/>
    <property type="molecule type" value="Genomic_DNA"/>
</dbReference>
<organism evidence="8 9">
    <name type="scientific">Heterotrigona itama</name>
    <dbReference type="NCBI Taxonomy" id="395501"/>
    <lineage>
        <taxon>Eukaryota</taxon>
        <taxon>Metazoa</taxon>
        <taxon>Ecdysozoa</taxon>
        <taxon>Arthropoda</taxon>
        <taxon>Hexapoda</taxon>
        <taxon>Insecta</taxon>
        <taxon>Pterygota</taxon>
        <taxon>Neoptera</taxon>
        <taxon>Endopterygota</taxon>
        <taxon>Hymenoptera</taxon>
        <taxon>Apocrita</taxon>
        <taxon>Aculeata</taxon>
        <taxon>Apoidea</taxon>
        <taxon>Anthophila</taxon>
        <taxon>Apidae</taxon>
        <taxon>Heterotrigona</taxon>
    </lineage>
</organism>
<dbReference type="Proteomes" id="UP000752696">
    <property type="component" value="Unassembled WGS sequence"/>
</dbReference>
<dbReference type="GO" id="GO:0007399">
    <property type="term" value="P:nervous system development"/>
    <property type="evidence" value="ECO:0007669"/>
    <property type="project" value="UniProtKB-ARBA"/>
</dbReference>
<evidence type="ECO:0000256" key="1">
    <source>
        <dbReference type="ARBA" id="ARBA00004123"/>
    </source>
</evidence>
<dbReference type="GO" id="GO:0000981">
    <property type="term" value="F:DNA-binding transcription factor activity, RNA polymerase II-specific"/>
    <property type="evidence" value="ECO:0007669"/>
    <property type="project" value="TreeGrafter"/>
</dbReference>
<evidence type="ECO:0000256" key="6">
    <source>
        <dbReference type="ARBA" id="ARBA00023242"/>
    </source>
</evidence>
<gene>
    <name evidence="8" type="ORF">MHI_LOCUS716035</name>
</gene>
<dbReference type="PANTHER" id="PTHR12198">
    <property type="entry name" value="HOMEOBOX PROTEIN PROSPERO/PROX-1/CEH-26"/>
    <property type="match status" value="1"/>
</dbReference>
<dbReference type="GO" id="GO:0048468">
    <property type="term" value="P:cell development"/>
    <property type="evidence" value="ECO:0007669"/>
    <property type="project" value="UniProtKB-ARBA"/>
</dbReference>
<evidence type="ECO:0000313" key="9">
    <source>
        <dbReference type="Proteomes" id="UP000752696"/>
    </source>
</evidence>
<protein>
    <recommendedName>
        <fullName evidence="7">Prospero domain-containing protein</fullName>
    </recommendedName>
</protein>
<dbReference type="OrthoDB" id="10038576at2759"/>
<dbReference type="PANTHER" id="PTHR12198:SF0">
    <property type="entry name" value="HOMEOBOX PROTEIN PROSPERO"/>
    <property type="match status" value="1"/>
</dbReference>
<accession>A0A6V7HAB2</accession>
<sequence>MSRVQVCQAEAILKIAPRGTERRPRPEGLNRLPHIVEAFRDLASYTSRGGVALPTRCFPAEPYFFASPRDPKCKINLTAILAAILACYSRILPPSGGSFLCACVRLRVRRIGTPERKIEKRMEKYPDKEFYYIQMEKYARQAVSEGVKNVDDLRVGGDSEIYRVLNLHYNRNNHIE</sequence>
<dbReference type="InterPro" id="IPR023082">
    <property type="entry name" value="Homeo_prospero_dom"/>
</dbReference>
<name>A0A6V7HAB2_9HYME</name>
<dbReference type="AlphaFoldDB" id="A0A6V7HAB2"/>